<dbReference type="OrthoDB" id="2972750at2759"/>
<evidence type="ECO:0000313" key="3">
    <source>
        <dbReference type="EMBL" id="RDX51773.1"/>
    </source>
</evidence>
<accession>A0A371DGZ6</accession>
<keyword evidence="2" id="KW-0472">Membrane</keyword>
<dbReference type="AlphaFoldDB" id="A0A371DGZ6"/>
<protein>
    <submittedName>
        <fullName evidence="3">Uncharacterized protein</fullName>
    </submittedName>
</protein>
<sequence length="286" mass="30152">MSSTSTTSPTTPVAPPAPTFNSIFQSPGGPPLILVCIAAGLLLGAFLGILLMRRMRPTVAVQGTPGLRGFPDPQKTLGEKPRLLDVHIVPRSDSANMVWTGAGAGGERGPWGGVLPFAALYLPSPETSATAAPFPSPARTEIWRRQVLALIPGRLRPSRRSHDPHASHKSAAGTGTSSVRAVQLAVTVSMPSPHPLFASSWSTRVGKEKGQFNEHEKDPLSVNSVHDRTDPPDDAPAPAPTVRDHMQLLAANDSEPPVPDCCIGTLVVSYRPPPGPVEPEKTTSVP</sequence>
<gene>
    <name evidence="3" type="ORF">OH76DRAFT_1417129</name>
</gene>
<reference evidence="3 4" key="1">
    <citation type="journal article" date="2018" name="Biotechnol. Biofuels">
        <title>Integrative visual omics of the white-rot fungus Polyporus brumalis exposes the biotechnological potential of its oxidative enzymes for delignifying raw plant biomass.</title>
        <authorList>
            <person name="Miyauchi S."/>
            <person name="Rancon A."/>
            <person name="Drula E."/>
            <person name="Hage H."/>
            <person name="Chaduli D."/>
            <person name="Favel A."/>
            <person name="Grisel S."/>
            <person name="Henrissat B."/>
            <person name="Herpoel-Gimbert I."/>
            <person name="Ruiz-Duenas F.J."/>
            <person name="Chevret D."/>
            <person name="Hainaut M."/>
            <person name="Lin J."/>
            <person name="Wang M."/>
            <person name="Pangilinan J."/>
            <person name="Lipzen A."/>
            <person name="Lesage-Meessen L."/>
            <person name="Navarro D."/>
            <person name="Riley R."/>
            <person name="Grigoriev I.V."/>
            <person name="Zhou S."/>
            <person name="Raouche S."/>
            <person name="Rosso M.N."/>
        </authorList>
    </citation>
    <scope>NUCLEOTIDE SEQUENCE [LARGE SCALE GENOMIC DNA]</scope>
    <source>
        <strain evidence="3 4">BRFM 1820</strain>
    </source>
</reference>
<dbReference type="Proteomes" id="UP000256964">
    <property type="component" value="Unassembled WGS sequence"/>
</dbReference>
<proteinExistence type="predicted"/>
<keyword evidence="2" id="KW-1133">Transmembrane helix</keyword>
<keyword evidence="4" id="KW-1185">Reference proteome</keyword>
<feature type="compositionally biased region" description="Basic and acidic residues" evidence="1">
    <location>
        <begin position="207"/>
        <end position="231"/>
    </location>
</feature>
<evidence type="ECO:0000256" key="2">
    <source>
        <dbReference type="SAM" id="Phobius"/>
    </source>
</evidence>
<feature type="region of interest" description="Disordered" evidence="1">
    <location>
        <begin position="154"/>
        <end position="178"/>
    </location>
</feature>
<feature type="transmembrane region" description="Helical" evidence="2">
    <location>
        <begin position="32"/>
        <end position="52"/>
    </location>
</feature>
<dbReference type="EMBL" id="KZ857393">
    <property type="protein sequence ID" value="RDX51773.1"/>
    <property type="molecule type" value="Genomic_DNA"/>
</dbReference>
<organism evidence="3 4">
    <name type="scientific">Lentinus brumalis</name>
    <dbReference type="NCBI Taxonomy" id="2498619"/>
    <lineage>
        <taxon>Eukaryota</taxon>
        <taxon>Fungi</taxon>
        <taxon>Dikarya</taxon>
        <taxon>Basidiomycota</taxon>
        <taxon>Agaricomycotina</taxon>
        <taxon>Agaricomycetes</taxon>
        <taxon>Polyporales</taxon>
        <taxon>Polyporaceae</taxon>
        <taxon>Lentinus</taxon>
    </lineage>
</organism>
<feature type="region of interest" description="Disordered" evidence="1">
    <location>
        <begin position="207"/>
        <end position="240"/>
    </location>
</feature>
<evidence type="ECO:0000256" key="1">
    <source>
        <dbReference type="SAM" id="MobiDB-lite"/>
    </source>
</evidence>
<evidence type="ECO:0000313" key="4">
    <source>
        <dbReference type="Proteomes" id="UP000256964"/>
    </source>
</evidence>
<keyword evidence="2" id="KW-0812">Transmembrane</keyword>
<name>A0A371DGZ6_9APHY</name>